<evidence type="ECO:0000313" key="2">
    <source>
        <dbReference type="EMBL" id="CAG2207815.1"/>
    </source>
</evidence>
<evidence type="ECO:0000313" key="3">
    <source>
        <dbReference type="Proteomes" id="UP000683360"/>
    </source>
</evidence>
<evidence type="ECO:0000259" key="1">
    <source>
        <dbReference type="Pfam" id="PF12248"/>
    </source>
</evidence>
<accession>A0A8S3RI82</accession>
<sequence>MRLKILKKKRDSEGTTLEIHINTPDGGELDAVITTRNILDYSIQLKSYRNNHVGDNRNDDSLGLSSFFTVNPDHQNIGTQNSLSCSDYKDFWISWLDGHIKIGSGSTLFDNVFADWRDPVPIEVKSIGLLTFWVQTGEWRIHVEDLFTGLFSGCSEDNNKADMIVLQSMEASRFACGSICPLWTTVSALTLEKLQIKGIRLNEERLCIFLYF</sequence>
<dbReference type="Proteomes" id="UP000683360">
    <property type="component" value="Unassembled WGS sequence"/>
</dbReference>
<keyword evidence="3" id="KW-1185">Reference proteome</keyword>
<feature type="domain" description="Farnesoic acid O-methyl transferase" evidence="1">
    <location>
        <begin position="74"/>
        <end position="142"/>
    </location>
</feature>
<gene>
    <name evidence="2" type="ORF">MEDL_22062</name>
</gene>
<reference evidence="2" key="1">
    <citation type="submission" date="2021-03" db="EMBL/GenBank/DDBJ databases">
        <authorList>
            <person name="Bekaert M."/>
        </authorList>
    </citation>
    <scope>NUCLEOTIDE SEQUENCE</scope>
</reference>
<comment type="caution">
    <text evidence="2">The sequence shown here is derived from an EMBL/GenBank/DDBJ whole genome shotgun (WGS) entry which is preliminary data.</text>
</comment>
<dbReference type="OrthoDB" id="6146653at2759"/>
<dbReference type="AlphaFoldDB" id="A0A8S3RI82"/>
<protein>
    <recommendedName>
        <fullName evidence="1">Farnesoic acid O-methyl transferase domain-containing protein</fullName>
    </recommendedName>
</protein>
<name>A0A8S3RI82_MYTED</name>
<proteinExistence type="predicted"/>
<organism evidence="2 3">
    <name type="scientific">Mytilus edulis</name>
    <name type="common">Blue mussel</name>
    <dbReference type="NCBI Taxonomy" id="6550"/>
    <lineage>
        <taxon>Eukaryota</taxon>
        <taxon>Metazoa</taxon>
        <taxon>Spiralia</taxon>
        <taxon>Lophotrochozoa</taxon>
        <taxon>Mollusca</taxon>
        <taxon>Bivalvia</taxon>
        <taxon>Autobranchia</taxon>
        <taxon>Pteriomorphia</taxon>
        <taxon>Mytilida</taxon>
        <taxon>Mytiloidea</taxon>
        <taxon>Mytilidae</taxon>
        <taxon>Mytilinae</taxon>
        <taxon>Mytilus</taxon>
    </lineage>
</organism>
<dbReference type="InterPro" id="IPR022041">
    <property type="entry name" value="Methyltransf_FA"/>
</dbReference>
<dbReference type="EMBL" id="CAJPWZ010001093">
    <property type="protein sequence ID" value="CAG2207815.1"/>
    <property type="molecule type" value="Genomic_DNA"/>
</dbReference>
<dbReference type="Pfam" id="PF12248">
    <property type="entry name" value="Methyltransf_FA"/>
    <property type="match status" value="1"/>
</dbReference>